<evidence type="ECO:0000256" key="1">
    <source>
        <dbReference type="SAM" id="MobiDB-lite"/>
    </source>
</evidence>
<sequence length="377" mass="39699">MSGDVEETLRQEFREVASGVRAPLRPPLPPEPVRGGRLWRPLLVAAVTLIALGAVAVVSSYRDGGGSPQPAATPTESPSETPAVRTLTADPPAVPYVVDGRLHVGGERLPGSWWTVHRAGGAWTAHRDDDTWWWGTGAEQRPLSGTVILQPRFSPDGTLLAVGTTAQDGGQVLLVDTRSGEIVNTLGTDATGPEDPDAFGVVAVTKDARVFLQSESRRLMWLAAGDGGTAGTADTVDLDITAPGQWVQGSTPAGLIVYDGTKDGAPDASYLAEASDSGTLNRLRTLPGEDVKVNPSGTWLGRGGSWGGESETIPGITVESADGSRQLTLPPPDDRELTILTWEDDDLLLAELYTDGSPTGLARCSIREEECLVIDTP</sequence>
<dbReference type="EMBL" id="FOLM01000012">
    <property type="protein sequence ID" value="SFD25977.1"/>
    <property type="molecule type" value="Genomic_DNA"/>
</dbReference>
<dbReference type="Proteomes" id="UP000199207">
    <property type="component" value="Unassembled WGS sequence"/>
</dbReference>
<gene>
    <name evidence="2" type="ORF">SAMN05421773_11224</name>
</gene>
<evidence type="ECO:0008006" key="4">
    <source>
        <dbReference type="Google" id="ProtNLM"/>
    </source>
</evidence>
<evidence type="ECO:0000313" key="3">
    <source>
        <dbReference type="Proteomes" id="UP000199207"/>
    </source>
</evidence>
<feature type="region of interest" description="Disordered" evidence="1">
    <location>
        <begin position="61"/>
        <end position="88"/>
    </location>
</feature>
<accession>A0A1I1QVE4</accession>
<feature type="compositionally biased region" description="Polar residues" evidence="1">
    <location>
        <begin position="70"/>
        <end position="80"/>
    </location>
</feature>
<protein>
    <recommendedName>
        <fullName evidence="4">WD40-like Beta Propeller Repeat</fullName>
    </recommendedName>
</protein>
<dbReference type="RefSeq" id="WP_093840322.1">
    <property type="nucleotide sequence ID" value="NZ_FOLM01000012.1"/>
</dbReference>
<name>A0A1I1QVE4_9ACTN</name>
<proteinExistence type="predicted"/>
<organism evidence="2 3">
    <name type="scientific">Streptomyces aidingensis</name>
    <dbReference type="NCBI Taxonomy" id="910347"/>
    <lineage>
        <taxon>Bacteria</taxon>
        <taxon>Bacillati</taxon>
        <taxon>Actinomycetota</taxon>
        <taxon>Actinomycetes</taxon>
        <taxon>Kitasatosporales</taxon>
        <taxon>Streptomycetaceae</taxon>
        <taxon>Streptomyces</taxon>
    </lineage>
</organism>
<dbReference type="SUPFAM" id="SSF50993">
    <property type="entry name" value="Peptidase/esterase 'gauge' domain"/>
    <property type="match status" value="1"/>
</dbReference>
<dbReference type="AlphaFoldDB" id="A0A1I1QVE4"/>
<dbReference type="OrthoDB" id="3775936at2"/>
<evidence type="ECO:0000313" key="2">
    <source>
        <dbReference type="EMBL" id="SFD25977.1"/>
    </source>
</evidence>
<reference evidence="2 3" key="1">
    <citation type="submission" date="2016-10" db="EMBL/GenBank/DDBJ databases">
        <authorList>
            <person name="de Groot N.N."/>
        </authorList>
    </citation>
    <scope>NUCLEOTIDE SEQUENCE [LARGE SCALE GENOMIC DNA]</scope>
    <source>
        <strain evidence="2 3">CGMCC 4.5739</strain>
    </source>
</reference>
<keyword evidence="3" id="KW-1185">Reference proteome</keyword>
<dbReference type="STRING" id="910347.SAMN05421773_11224"/>